<dbReference type="AlphaFoldDB" id="A0A0N4WK04"/>
<evidence type="ECO:0000313" key="1">
    <source>
        <dbReference type="EMBL" id="VDO42697.1"/>
    </source>
</evidence>
<accession>A0A0N4WK04</accession>
<dbReference type="OrthoDB" id="5853162at2759"/>
<gene>
    <name evidence="1" type="ORF">HPLM_LOCUS11368</name>
</gene>
<dbReference type="WBParaSite" id="HPLM_0001137601-mRNA-1">
    <property type="protein sequence ID" value="HPLM_0001137601-mRNA-1"/>
    <property type="gene ID" value="HPLM_0001137601"/>
</dbReference>
<evidence type="ECO:0000313" key="3">
    <source>
        <dbReference type="WBParaSite" id="HPLM_0001137601-mRNA-1"/>
    </source>
</evidence>
<sequence>MDREKMEVIDKSSFIIAFPPAKLVLIVLAEFGTSEDSSAATREERKVAAMFVAALREAVAAAVEVETNECFKSDIPRNLTGTM</sequence>
<protein>
    <submittedName>
        <fullName evidence="1 3">Uncharacterized protein</fullName>
    </submittedName>
</protein>
<evidence type="ECO:0000313" key="2">
    <source>
        <dbReference type="Proteomes" id="UP000268014"/>
    </source>
</evidence>
<organism evidence="3">
    <name type="scientific">Haemonchus placei</name>
    <name type="common">Barber's pole worm</name>
    <dbReference type="NCBI Taxonomy" id="6290"/>
    <lineage>
        <taxon>Eukaryota</taxon>
        <taxon>Metazoa</taxon>
        <taxon>Ecdysozoa</taxon>
        <taxon>Nematoda</taxon>
        <taxon>Chromadorea</taxon>
        <taxon>Rhabditida</taxon>
        <taxon>Rhabditina</taxon>
        <taxon>Rhabditomorpha</taxon>
        <taxon>Strongyloidea</taxon>
        <taxon>Trichostrongylidae</taxon>
        <taxon>Haemonchus</taxon>
    </lineage>
</organism>
<reference evidence="1 2" key="2">
    <citation type="submission" date="2018-11" db="EMBL/GenBank/DDBJ databases">
        <authorList>
            <consortium name="Pathogen Informatics"/>
        </authorList>
    </citation>
    <scope>NUCLEOTIDE SEQUENCE [LARGE SCALE GENOMIC DNA]</scope>
    <source>
        <strain evidence="1 2">MHpl1</strain>
    </source>
</reference>
<name>A0A0N4WK04_HAEPC</name>
<reference evidence="3" key="1">
    <citation type="submission" date="2017-02" db="UniProtKB">
        <authorList>
            <consortium name="WormBaseParasite"/>
        </authorList>
    </citation>
    <scope>IDENTIFICATION</scope>
</reference>
<proteinExistence type="predicted"/>
<dbReference type="Proteomes" id="UP000268014">
    <property type="component" value="Unassembled WGS sequence"/>
</dbReference>
<dbReference type="EMBL" id="UZAF01017547">
    <property type="protein sequence ID" value="VDO42697.1"/>
    <property type="molecule type" value="Genomic_DNA"/>
</dbReference>
<keyword evidence="2" id="KW-1185">Reference proteome</keyword>